<dbReference type="GO" id="GO:0005576">
    <property type="term" value="C:extracellular region"/>
    <property type="evidence" value="ECO:0007669"/>
    <property type="project" value="TreeGrafter"/>
</dbReference>
<evidence type="ECO:0000256" key="3">
    <source>
        <dbReference type="ARBA" id="ARBA00023180"/>
    </source>
</evidence>
<comment type="caution">
    <text evidence="6">The sequence shown here is derived from an EMBL/GenBank/DDBJ whole genome shotgun (WGS) entry which is preliminary data.</text>
</comment>
<proteinExistence type="predicted"/>
<dbReference type="InterPro" id="IPR001258">
    <property type="entry name" value="NHL_repeat"/>
</dbReference>
<dbReference type="GO" id="GO:0016829">
    <property type="term" value="F:lyase activity"/>
    <property type="evidence" value="ECO:0007669"/>
    <property type="project" value="UniProtKB-KW"/>
</dbReference>
<dbReference type="PROSITE" id="PS51125">
    <property type="entry name" value="NHL"/>
    <property type="match status" value="3"/>
</dbReference>
<gene>
    <name evidence="6" type="ORF">EV199_4207</name>
</gene>
<reference evidence="6 7" key="1">
    <citation type="submission" date="2019-02" db="EMBL/GenBank/DDBJ databases">
        <title>Genomic Encyclopedia of Type Strains, Phase IV (KMG-IV): sequencing the most valuable type-strain genomes for metagenomic binning, comparative biology and taxonomic classification.</title>
        <authorList>
            <person name="Goeker M."/>
        </authorList>
    </citation>
    <scope>NUCLEOTIDE SEQUENCE [LARGE SCALE GENOMIC DNA]</scope>
    <source>
        <strain evidence="6 7">DSM 18116</strain>
    </source>
</reference>
<organism evidence="6 7">
    <name type="scientific">Pseudobacter ginsenosidimutans</name>
    <dbReference type="NCBI Taxonomy" id="661488"/>
    <lineage>
        <taxon>Bacteria</taxon>
        <taxon>Pseudomonadati</taxon>
        <taxon>Bacteroidota</taxon>
        <taxon>Chitinophagia</taxon>
        <taxon>Chitinophagales</taxon>
        <taxon>Chitinophagaceae</taxon>
        <taxon>Pseudobacter</taxon>
    </lineage>
</organism>
<keyword evidence="5" id="KW-0472">Membrane</keyword>
<evidence type="ECO:0000313" key="6">
    <source>
        <dbReference type="EMBL" id="RZS72291.1"/>
    </source>
</evidence>
<dbReference type="Gene3D" id="2.120.10.30">
    <property type="entry name" value="TolB, C-terminal domain"/>
    <property type="match status" value="1"/>
</dbReference>
<keyword evidence="6" id="KW-0456">Lyase</keyword>
<dbReference type="SUPFAM" id="SSF101898">
    <property type="entry name" value="NHL repeat"/>
    <property type="match status" value="1"/>
</dbReference>
<accession>A0A4V2F139</accession>
<keyword evidence="1" id="KW-0732">Signal</keyword>
<evidence type="ECO:0000256" key="2">
    <source>
        <dbReference type="ARBA" id="ARBA00022737"/>
    </source>
</evidence>
<dbReference type="AlphaFoldDB" id="A0A4V2F139"/>
<dbReference type="EMBL" id="SGXA01000002">
    <property type="protein sequence ID" value="RZS72291.1"/>
    <property type="molecule type" value="Genomic_DNA"/>
</dbReference>
<evidence type="ECO:0000256" key="4">
    <source>
        <dbReference type="PROSITE-ProRule" id="PRU00504"/>
    </source>
</evidence>
<feature type="transmembrane region" description="Helical" evidence="5">
    <location>
        <begin position="7"/>
        <end position="24"/>
    </location>
</feature>
<keyword evidence="7" id="KW-1185">Reference proteome</keyword>
<dbReference type="Pfam" id="PF01436">
    <property type="entry name" value="NHL"/>
    <property type="match status" value="3"/>
</dbReference>
<feature type="repeat" description="NHL" evidence="4">
    <location>
        <begin position="149"/>
        <end position="193"/>
    </location>
</feature>
<dbReference type="OrthoDB" id="9799230at2"/>
<dbReference type="PANTHER" id="PTHR10680:SF14">
    <property type="entry name" value="PEPTIDYL-GLYCINE ALPHA-AMIDATING MONOOXYGENASE"/>
    <property type="match status" value="1"/>
</dbReference>
<name>A0A4V2F139_9BACT</name>
<keyword evidence="5" id="KW-1133">Transmembrane helix</keyword>
<evidence type="ECO:0000256" key="1">
    <source>
        <dbReference type="ARBA" id="ARBA00022729"/>
    </source>
</evidence>
<keyword evidence="2" id="KW-0677">Repeat</keyword>
<keyword evidence="5" id="KW-0812">Transmembrane</keyword>
<feature type="repeat" description="NHL" evidence="4">
    <location>
        <begin position="101"/>
        <end position="142"/>
    </location>
</feature>
<protein>
    <submittedName>
        <fullName evidence="6">Peptidylamidoglycolate lyase</fullName>
    </submittedName>
</protein>
<sequence length="340" mass="37987">MRWLKTIFYLFVPLTMVIGVSYLLQEVKNNDAVRTDPGYKQAKWPALPAAVTPGKPTGIGIDTNQNIVVFHRAGKEWPLLGSIPKDIIKDNTILIIHNKTGELLSSWGSGIFIMPHGLATDNKNNIWVTDIGLHQVFKFTHDGQLLLKLGEAGIPGKDSLHFNKPTDIAIANDGSFFVSDGYGNSRIMKFSPEGKFLFEWGSKGMQQGAFDIPHGLCILNNQLYVADRENARIQVFDLNGKFIRELSSVSDADICALTADTLKNKLYTVDDLNFMKLKHRGSDIIVSDTIGIALNRFGRSNGTQDQPCWFHDIAIDKEQNIFVGDILKNQILKFERITKP</sequence>
<dbReference type="Proteomes" id="UP000293874">
    <property type="component" value="Unassembled WGS sequence"/>
</dbReference>
<evidence type="ECO:0000256" key="5">
    <source>
        <dbReference type="SAM" id="Phobius"/>
    </source>
</evidence>
<dbReference type="InterPro" id="IPR011042">
    <property type="entry name" value="6-blade_b-propeller_TolB-like"/>
</dbReference>
<keyword evidence="3" id="KW-0325">Glycoprotein</keyword>
<dbReference type="RefSeq" id="WP_158643772.1">
    <property type="nucleotide sequence ID" value="NZ_CP042431.1"/>
</dbReference>
<evidence type="ECO:0000313" key="7">
    <source>
        <dbReference type="Proteomes" id="UP000293874"/>
    </source>
</evidence>
<dbReference type="CDD" id="cd14958">
    <property type="entry name" value="NHL_PAL_like"/>
    <property type="match status" value="1"/>
</dbReference>
<feature type="repeat" description="NHL" evidence="4">
    <location>
        <begin position="201"/>
        <end position="239"/>
    </location>
</feature>
<dbReference type="PANTHER" id="PTHR10680">
    <property type="entry name" value="PEPTIDYL-GLYCINE ALPHA-AMIDATING MONOOXYGENASE"/>
    <property type="match status" value="1"/>
</dbReference>